<dbReference type="STRING" id="305507.SAMN04489724_4122"/>
<feature type="transmembrane region" description="Helical" evidence="1">
    <location>
        <begin position="7"/>
        <end position="25"/>
    </location>
</feature>
<dbReference type="InterPro" id="IPR001466">
    <property type="entry name" value="Beta-lactam-related"/>
</dbReference>
<dbReference type="PANTHER" id="PTHR46825">
    <property type="entry name" value="D-ALANYL-D-ALANINE-CARBOXYPEPTIDASE/ENDOPEPTIDASE AMPH"/>
    <property type="match status" value="1"/>
</dbReference>
<dbReference type="Pfam" id="PF00144">
    <property type="entry name" value="Beta-lactamase"/>
    <property type="match status" value="1"/>
</dbReference>
<dbReference type="EMBL" id="FPBF01000007">
    <property type="protein sequence ID" value="SFU12539.1"/>
    <property type="molecule type" value="Genomic_DNA"/>
</dbReference>
<accession>A0A1I7DLH6</accession>
<protein>
    <submittedName>
        <fullName evidence="3">CubicO group peptidase, beta-lactamase class C family</fullName>
    </submittedName>
</protein>
<proteinExistence type="predicted"/>
<dbReference type="RefSeq" id="WP_091696878.1">
    <property type="nucleotide sequence ID" value="NZ_FPBF01000007.1"/>
</dbReference>
<name>A0A1I7DLH6_9BACT</name>
<keyword evidence="1" id="KW-0472">Membrane</keyword>
<evidence type="ECO:0000256" key="1">
    <source>
        <dbReference type="SAM" id="Phobius"/>
    </source>
</evidence>
<sequence>MKQKIKVFLAVLAFWSALFIIWEWWRSFPRVRIKPAAKVNSMQEGVDSILQQAMSTYLLPSVSVAIVKKGEVVYLDAFGYENLDTKDSLTVDSKILVASISKIFTALGVAGTLQKSGISATDSLAALGLKDINTSSLANLQFGDLLSHTSGLRDKNFREKIMSSSKTQTLHDWGVGFQKTPHTTDYGYVGYFYADSNFDLLGYLLAESEQDDFSTLMQREVFASSGMLNSEFVNIWPIEETGITGYQKTFLWKRIGPKKIKFQILPSPSSGLVTTTKDMSLALSHLLKGHAGAYSEALSWLDTEDEIPLGFQKIQLLGADWIGHFGGQAGYSSLLFYSNETDTGIFLFSNSRDEQGFRTEIAIQVLSYISP</sequence>
<evidence type="ECO:0000313" key="3">
    <source>
        <dbReference type="EMBL" id="SFU12539.1"/>
    </source>
</evidence>
<dbReference type="OrthoDB" id="1357763at2"/>
<gene>
    <name evidence="3" type="ORF">SAMN04489724_4122</name>
</gene>
<dbReference type="InterPro" id="IPR050491">
    <property type="entry name" value="AmpC-like"/>
</dbReference>
<reference evidence="4" key="1">
    <citation type="submission" date="2016-10" db="EMBL/GenBank/DDBJ databases">
        <authorList>
            <person name="Varghese N."/>
            <person name="Submissions S."/>
        </authorList>
    </citation>
    <scope>NUCLEOTIDE SEQUENCE [LARGE SCALE GENOMIC DNA]</scope>
    <source>
        <strain evidence="4">DSM 23445</strain>
    </source>
</reference>
<keyword evidence="4" id="KW-1185">Reference proteome</keyword>
<evidence type="ECO:0000259" key="2">
    <source>
        <dbReference type="Pfam" id="PF00144"/>
    </source>
</evidence>
<dbReference type="SUPFAM" id="SSF56601">
    <property type="entry name" value="beta-lactamase/transpeptidase-like"/>
    <property type="match status" value="1"/>
</dbReference>
<feature type="domain" description="Beta-lactamase-related" evidence="2">
    <location>
        <begin position="46"/>
        <end position="362"/>
    </location>
</feature>
<dbReference type="PANTHER" id="PTHR46825:SF8">
    <property type="entry name" value="BETA-LACTAMASE-RELATED"/>
    <property type="match status" value="1"/>
</dbReference>
<dbReference type="Proteomes" id="UP000199673">
    <property type="component" value="Unassembled WGS sequence"/>
</dbReference>
<keyword evidence="1" id="KW-0812">Transmembrane</keyword>
<evidence type="ECO:0000313" key="4">
    <source>
        <dbReference type="Proteomes" id="UP000199673"/>
    </source>
</evidence>
<keyword evidence="1" id="KW-1133">Transmembrane helix</keyword>
<dbReference type="Gene3D" id="3.40.710.10">
    <property type="entry name" value="DD-peptidase/beta-lactamase superfamily"/>
    <property type="match status" value="1"/>
</dbReference>
<dbReference type="InterPro" id="IPR012338">
    <property type="entry name" value="Beta-lactam/transpept-like"/>
</dbReference>
<dbReference type="AlphaFoldDB" id="A0A1I7DLH6"/>
<organism evidence="3 4">
    <name type="scientific">Algoriphagus locisalis</name>
    <dbReference type="NCBI Taxonomy" id="305507"/>
    <lineage>
        <taxon>Bacteria</taxon>
        <taxon>Pseudomonadati</taxon>
        <taxon>Bacteroidota</taxon>
        <taxon>Cytophagia</taxon>
        <taxon>Cytophagales</taxon>
        <taxon>Cyclobacteriaceae</taxon>
        <taxon>Algoriphagus</taxon>
    </lineage>
</organism>